<dbReference type="Pfam" id="PF14246">
    <property type="entry name" value="TetR_C_7"/>
    <property type="match status" value="1"/>
</dbReference>
<dbReference type="InterPro" id="IPR009057">
    <property type="entry name" value="Homeodomain-like_sf"/>
</dbReference>
<accession>A0A4R7BGL5</accession>
<dbReference type="InterPro" id="IPR001647">
    <property type="entry name" value="HTH_TetR"/>
</dbReference>
<dbReference type="EMBL" id="SNZP01000001">
    <property type="protein sequence ID" value="TDR82907.1"/>
    <property type="molecule type" value="Genomic_DNA"/>
</dbReference>
<name>A0A4R7BGL5_9NEIS</name>
<keyword evidence="2 4" id="KW-0238">DNA-binding</keyword>
<dbReference type="InterPro" id="IPR036271">
    <property type="entry name" value="Tet_transcr_reg_TetR-rel_C_sf"/>
</dbReference>
<organism evidence="6 7">
    <name type="scientific">Paludibacterium purpuratum</name>
    <dbReference type="NCBI Taxonomy" id="1144873"/>
    <lineage>
        <taxon>Bacteria</taxon>
        <taxon>Pseudomonadati</taxon>
        <taxon>Pseudomonadota</taxon>
        <taxon>Betaproteobacteria</taxon>
        <taxon>Neisseriales</taxon>
        <taxon>Chromobacteriaceae</taxon>
        <taxon>Paludibacterium</taxon>
    </lineage>
</organism>
<evidence type="ECO:0000259" key="5">
    <source>
        <dbReference type="PROSITE" id="PS50977"/>
    </source>
</evidence>
<dbReference type="GO" id="GO:0003700">
    <property type="term" value="F:DNA-binding transcription factor activity"/>
    <property type="evidence" value="ECO:0007669"/>
    <property type="project" value="TreeGrafter"/>
</dbReference>
<dbReference type="InterPro" id="IPR050109">
    <property type="entry name" value="HTH-type_TetR-like_transc_reg"/>
</dbReference>
<protein>
    <submittedName>
        <fullName evidence="6">TetR family transcriptional regulator</fullName>
    </submittedName>
</protein>
<dbReference type="PRINTS" id="PR00455">
    <property type="entry name" value="HTHTETR"/>
</dbReference>
<sequence>MRVKSEAKRNGIVQAAMALFLEKGFEASSMADIARRAGGSKATLYSYFPSKEALFSEVMDQHCAARFACAFDNLRFDGDLSASLCAFGLSLMAALLSPDLLAIRRSIIAESGRSPVGALFYEQGPRRGLMLLSQFLQSQMQAGRLRSHDPWLAAMHLFSLLEGDYPLRALLGMMPHLEVTELSDHVQQAVALFLYAYAPNAALGAA</sequence>
<feature type="DNA-binding region" description="H-T-H motif" evidence="4">
    <location>
        <begin position="29"/>
        <end position="48"/>
    </location>
</feature>
<dbReference type="Pfam" id="PF00440">
    <property type="entry name" value="TetR_N"/>
    <property type="match status" value="1"/>
</dbReference>
<feature type="domain" description="HTH tetR-type" evidence="5">
    <location>
        <begin position="6"/>
        <end position="66"/>
    </location>
</feature>
<dbReference type="Gene3D" id="1.10.357.10">
    <property type="entry name" value="Tetracycline Repressor, domain 2"/>
    <property type="match status" value="1"/>
</dbReference>
<dbReference type="GO" id="GO:0000976">
    <property type="term" value="F:transcription cis-regulatory region binding"/>
    <property type="evidence" value="ECO:0007669"/>
    <property type="project" value="TreeGrafter"/>
</dbReference>
<dbReference type="PROSITE" id="PS50977">
    <property type="entry name" value="HTH_TETR_2"/>
    <property type="match status" value="1"/>
</dbReference>
<dbReference type="InterPro" id="IPR039536">
    <property type="entry name" value="TetR_C_Proteobacteria"/>
</dbReference>
<dbReference type="RefSeq" id="WP_133678225.1">
    <property type="nucleotide sequence ID" value="NZ_SNZP01000001.1"/>
</dbReference>
<dbReference type="SUPFAM" id="SSF46689">
    <property type="entry name" value="Homeodomain-like"/>
    <property type="match status" value="1"/>
</dbReference>
<keyword evidence="7" id="KW-1185">Reference proteome</keyword>
<evidence type="ECO:0000256" key="2">
    <source>
        <dbReference type="ARBA" id="ARBA00023125"/>
    </source>
</evidence>
<evidence type="ECO:0000313" key="6">
    <source>
        <dbReference type="EMBL" id="TDR82907.1"/>
    </source>
</evidence>
<dbReference type="SUPFAM" id="SSF48498">
    <property type="entry name" value="Tetracyclin repressor-like, C-terminal domain"/>
    <property type="match status" value="1"/>
</dbReference>
<keyword evidence="3" id="KW-0804">Transcription</keyword>
<dbReference type="Proteomes" id="UP000295611">
    <property type="component" value="Unassembled WGS sequence"/>
</dbReference>
<evidence type="ECO:0000256" key="3">
    <source>
        <dbReference type="ARBA" id="ARBA00023163"/>
    </source>
</evidence>
<reference evidence="6 7" key="1">
    <citation type="submission" date="2019-03" db="EMBL/GenBank/DDBJ databases">
        <title>Genomic Encyclopedia of Type Strains, Phase III (KMG-III): the genomes of soil and plant-associated and newly described type strains.</title>
        <authorList>
            <person name="Whitman W."/>
        </authorList>
    </citation>
    <scope>NUCLEOTIDE SEQUENCE [LARGE SCALE GENOMIC DNA]</scope>
    <source>
        <strain evidence="6 7">CECT 8976</strain>
    </source>
</reference>
<dbReference type="PANTHER" id="PTHR30055">
    <property type="entry name" value="HTH-TYPE TRANSCRIPTIONAL REGULATOR RUTR"/>
    <property type="match status" value="1"/>
</dbReference>
<dbReference type="PANTHER" id="PTHR30055:SF119">
    <property type="entry name" value="NALC"/>
    <property type="match status" value="1"/>
</dbReference>
<evidence type="ECO:0000256" key="4">
    <source>
        <dbReference type="PROSITE-ProRule" id="PRU00335"/>
    </source>
</evidence>
<evidence type="ECO:0000313" key="7">
    <source>
        <dbReference type="Proteomes" id="UP000295611"/>
    </source>
</evidence>
<comment type="caution">
    <text evidence="6">The sequence shown here is derived from an EMBL/GenBank/DDBJ whole genome shotgun (WGS) entry which is preliminary data.</text>
</comment>
<gene>
    <name evidence="6" type="ORF">DFP86_101301</name>
</gene>
<dbReference type="AlphaFoldDB" id="A0A4R7BGL5"/>
<dbReference type="FunFam" id="1.10.10.60:FF:000141">
    <property type="entry name" value="TetR family transcriptional regulator"/>
    <property type="match status" value="1"/>
</dbReference>
<keyword evidence="1" id="KW-0805">Transcription regulation</keyword>
<evidence type="ECO:0000256" key="1">
    <source>
        <dbReference type="ARBA" id="ARBA00023015"/>
    </source>
</evidence>
<proteinExistence type="predicted"/>
<dbReference type="OrthoDB" id="8595767at2"/>
<dbReference type="Gene3D" id="1.10.10.60">
    <property type="entry name" value="Homeodomain-like"/>
    <property type="match status" value="1"/>
</dbReference>